<dbReference type="GO" id="GO:0003899">
    <property type="term" value="F:DNA-directed RNA polymerase activity"/>
    <property type="evidence" value="ECO:0007669"/>
    <property type="project" value="InterPro"/>
</dbReference>
<dbReference type="Gene3D" id="3.90.580.10">
    <property type="entry name" value="Zinc finger, CHC2-type domain"/>
    <property type="match status" value="1"/>
</dbReference>
<sequence>MSRIEDRIDITKFISRFVKISRTMGDEVSCNCPFHEDAHASFSVNTKTGLWKCHAPQCDGSVGGNLVQFIAMRKGYTNLREAYKFICAECGIEYQMREAPELSIECVDEYHFALLADMKTLKLLKEEYLWNSDTLTKYRLGIKDGRITFPIYDATGKLVNIRKKPLDSGKCIGIEYHNQMRIYPIINMGKDTLYFMEGEKDCLLANQLGLNAITVTSGAGSFKQEWITAFKGKRVVVCFDIDKAGIAGAQRIKEFLINIATEFKIVALPIKAPVNADFTDYIKAVSLDKFKELVADTKAEPQVLDRPVRISEKVTTVDLASASLAEYYFHRVQLDVVVSGKDTQPYLPPRQIHLKCPLGQRSCVRCGLAPLGGDYVIKLDHLSADILQWIDCSEDHHQILIRRQLDIPQTCRIWKHHILEAQNVEEVTLIPEIDYAKTDTEYVIRT</sequence>
<gene>
    <name evidence="5" type="ORF">LCGC14_2338590</name>
</gene>
<keyword evidence="1" id="KW-0479">Metal-binding</keyword>
<dbReference type="GO" id="GO:0003677">
    <property type="term" value="F:DNA binding"/>
    <property type="evidence" value="ECO:0007669"/>
    <property type="project" value="InterPro"/>
</dbReference>
<dbReference type="PANTHER" id="PTHR30313">
    <property type="entry name" value="DNA PRIMASE"/>
    <property type="match status" value="1"/>
</dbReference>
<accession>A0A0F9F7P0</accession>
<name>A0A0F9F7P0_9ZZZZ</name>
<dbReference type="InterPro" id="IPR036977">
    <property type="entry name" value="DNA_primase_Znf_CHC2"/>
</dbReference>
<feature type="non-terminal residue" evidence="5">
    <location>
        <position position="446"/>
    </location>
</feature>
<comment type="caution">
    <text evidence="5">The sequence shown here is derived from an EMBL/GenBank/DDBJ whole genome shotgun (WGS) entry which is preliminary data.</text>
</comment>
<dbReference type="SUPFAM" id="SSF57783">
    <property type="entry name" value="Zinc beta-ribbon"/>
    <property type="match status" value="1"/>
</dbReference>
<evidence type="ECO:0000259" key="4">
    <source>
        <dbReference type="Pfam" id="PF01807"/>
    </source>
</evidence>
<dbReference type="CDD" id="cd01029">
    <property type="entry name" value="TOPRIM_primases"/>
    <property type="match status" value="1"/>
</dbReference>
<dbReference type="InterPro" id="IPR002694">
    <property type="entry name" value="Znf_CHC2"/>
</dbReference>
<evidence type="ECO:0000256" key="3">
    <source>
        <dbReference type="ARBA" id="ARBA00022833"/>
    </source>
</evidence>
<reference evidence="5" key="1">
    <citation type="journal article" date="2015" name="Nature">
        <title>Complex archaea that bridge the gap between prokaryotes and eukaryotes.</title>
        <authorList>
            <person name="Spang A."/>
            <person name="Saw J.H."/>
            <person name="Jorgensen S.L."/>
            <person name="Zaremba-Niedzwiedzka K."/>
            <person name="Martijn J."/>
            <person name="Lind A.E."/>
            <person name="van Eijk R."/>
            <person name="Schleper C."/>
            <person name="Guy L."/>
            <person name="Ettema T.J."/>
        </authorList>
    </citation>
    <scope>NUCLEOTIDE SEQUENCE</scope>
</reference>
<dbReference type="AlphaFoldDB" id="A0A0F9F7P0"/>
<evidence type="ECO:0000313" key="5">
    <source>
        <dbReference type="EMBL" id="KKL47132.1"/>
    </source>
</evidence>
<dbReference type="InterPro" id="IPR034154">
    <property type="entry name" value="TOPRIM_DnaG/twinkle"/>
</dbReference>
<dbReference type="GO" id="GO:0006269">
    <property type="term" value="P:DNA replication, synthesis of primer"/>
    <property type="evidence" value="ECO:0007669"/>
    <property type="project" value="TreeGrafter"/>
</dbReference>
<organism evidence="5">
    <name type="scientific">marine sediment metagenome</name>
    <dbReference type="NCBI Taxonomy" id="412755"/>
    <lineage>
        <taxon>unclassified sequences</taxon>
        <taxon>metagenomes</taxon>
        <taxon>ecological metagenomes</taxon>
    </lineage>
</organism>
<keyword evidence="3" id="KW-0862">Zinc</keyword>
<proteinExistence type="predicted"/>
<dbReference type="GO" id="GO:0008270">
    <property type="term" value="F:zinc ion binding"/>
    <property type="evidence" value="ECO:0007669"/>
    <property type="project" value="UniProtKB-KW"/>
</dbReference>
<feature type="domain" description="Zinc finger CHC2-type" evidence="4">
    <location>
        <begin position="3"/>
        <end position="97"/>
    </location>
</feature>
<evidence type="ECO:0000256" key="1">
    <source>
        <dbReference type="ARBA" id="ARBA00022723"/>
    </source>
</evidence>
<dbReference type="Pfam" id="PF13155">
    <property type="entry name" value="Toprim_2"/>
    <property type="match status" value="1"/>
</dbReference>
<keyword evidence="2" id="KW-0863">Zinc-finger</keyword>
<dbReference type="Pfam" id="PF01807">
    <property type="entry name" value="Zn_ribbon_DnaG"/>
    <property type="match status" value="1"/>
</dbReference>
<dbReference type="Gene3D" id="3.40.1360.10">
    <property type="match status" value="1"/>
</dbReference>
<dbReference type="SUPFAM" id="SSF56731">
    <property type="entry name" value="DNA primase core"/>
    <property type="match status" value="1"/>
</dbReference>
<dbReference type="PANTHER" id="PTHR30313:SF2">
    <property type="entry name" value="DNA PRIMASE"/>
    <property type="match status" value="1"/>
</dbReference>
<dbReference type="GO" id="GO:0005737">
    <property type="term" value="C:cytoplasm"/>
    <property type="evidence" value="ECO:0007669"/>
    <property type="project" value="TreeGrafter"/>
</dbReference>
<evidence type="ECO:0000256" key="2">
    <source>
        <dbReference type="ARBA" id="ARBA00022771"/>
    </source>
</evidence>
<protein>
    <recommendedName>
        <fullName evidence="4">Zinc finger CHC2-type domain-containing protein</fullName>
    </recommendedName>
</protein>
<dbReference type="InterPro" id="IPR050219">
    <property type="entry name" value="DnaG_primase"/>
</dbReference>
<dbReference type="EMBL" id="LAZR01033780">
    <property type="protein sequence ID" value="KKL47132.1"/>
    <property type="molecule type" value="Genomic_DNA"/>
</dbReference>